<evidence type="ECO:0000313" key="1">
    <source>
        <dbReference type="EMBL" id="GBP22136.1"/>
    </source>
</evidence>
<proteinExistence type="predicted"/>
<sequence>MLKQRRRKRRKQATVFTEMQNRTPEADSSAEIKAWLTLLKTGLAAVSTNKTPRTPVISLGGRSISREMFQVCQLRSYLVADFQGATDSSYVIINSTTFFLHYRAAVAKRVSALPLNEKMSSPNPDEIGYRLCLGIWFGDLLRSPPVAAADVPPFRRNFVITKATIINEVDSDGVTFVTPKRDYTPEHIRAARTTPGAVTRFVC</sequence>
<dbReference type="Proteomes" id="UP000299102">
    <property type="component" value="Unassembled WGS sequence"/>
</dbReference>
<gene>
    <name evidence="1" type="ORF">EVAR_10645_1</name>
</gene>
<evidence type="ECO:0000313" key="2">
    <source>
        <dbReference type="Proteomes" id="UP000299102"/>
    </source>
</evidence>
<dbReference type="AlphaFoldDB" id="A0A4C1U8D5"/>
<dbReference type="EMBL" id="BGZK01000137">
    <property type="protein sequence ID" value="GBP22136.1"/>
    <property type="molecule type" value="Genomic_DNA"/>
</dbReference>
<protein>
    <submittedName>
        <fullName evidence="1">Uncharacterized protein</fullName>
    </submittedName>
</protein>
<comment type="caution">
    <text evidence="1">The sequence shown here is derived from an EMBL/GenBank/DDBJ whole genome shotgun (WGS) entry which is preliminary data.</text>
</comment>
<name>A0A4C1U8D5_EUMVA</name>
<accession>A0A4C1U8D5</accession>
<reference evidence="1 2" key="1">
    <citation type="journal article" date="2019" name="Commun. Biol.">
        <title>The bagworm genome reveals a unique fibroin gene that provides high tensile strength.</title>
        <authorList>
            <person name="Kono N."/>
            <person name="Nakamura H."/>
            <person name="Ohtoshi R."/>
            <person name="Tomita M."/>
            <person name="Numata K."/>
            <person name="Arakawa K."/>
        </authorList>
    </citation>
    <scope>NUCLEOTIDE SEQUENCE [LARGE SCALE GENOMIC DNA]</scope>
</reference>
<keyword evidence="2" id="KW-1185">Reference proteome</keyword>
<organism evidence="1 2">
    <name type="scientific">Eumeta variegata</name>
    <name type="common">Bagworm moth</name>
    <name type="synonym">Eumeta japonica</name>
    <dbReference type="NCBI Taxonomy" id="151549"/>
    <lineage>
        <taxon>Eukaryota</taxon>
        <taxon>Metazoa</taxon>
        <taxon>Ecdysozoa</taxon>
        <taxon>Arthropoda</taxon>
        <taxon>Hexapoda</taxon>
        <taxon>Insecta</taxon>
        <taxon>Pterygota</taxon>
        <taxon>Neoptera</taxon>
        <taxon>Endopterygota</taxon>
        <taxon>Lepidoptera</taxon>
        <taxon>Glossata</taxon>
        <taxon>Ditrysia</taxon>
        <taxon>Tineoidea</taxon>
        <taxon>Psychidae</taxon>
        <taxon>Oiketicinae</taxon>
        <taxon>Eumeta</taxon>
    </lineage>
</organism>